<reference evidence="3" key="3">
    <citation type="submission" date="2018-08" db="UniProtKB">
        <authorList>
            <consortium name="EnsemblPlants"/>
        </authorList>
    </citation>
    <scope>IDENTIFICATION</scope>
    <source>
        <strain evidence="3">cv. Bd21</strain>
    </source>
</reference>
<dbReference type="InParanoid" id="A0A0Q3HHV3"/>
<dbReference type="EMBL" id="CM000880">
    <property type="protein sequence ID" value="KQK22149.1"/>
    <property type="molecule type" value="Genomic_DNA"/>
</dbReference>
<dbReference type="PANTHER" id="PTHR33326">
    <property type="entry name" value="OS05G0543800 PROTEIN"/>
    <property type="match status" value="1"/>
</dbReference>
<keyword evidence="4" id="KW-1185">Reference proteome</keyword>
<evidence type="ECO:0000313" key="4">
    <source>
        <dbReference type="Proteomes" id="UP000008810"/>
    </source>
</evidence>
<organism evidence="2">
    <name type="scientific">Brachypodium distachyon</name>
    <name type="common">Purple false brome</name>
    <name type="synonym">Trachynia distachya</name>
    <dbReference type="NCBI Taxonomy" id="15368"/>
    <lineage>
        <taxon>Eukaryota</taxon>
        <taxon>Viridiplantae</taxon>
        <taxon>Streptophyta</taxon>
        <taxon>Embryophyta</taxon>
        <taxon>Tracheophyta</taxon>
        <taxon>Spermatophyta</taxon>
        <taxon>Magnoliopsida</taxon>
        <taxon>Liliopsida</taxon>
        <taxon>Poales</taxon>
        <taxon>Poaceae</taxon>
        <taxon>BOP clade</taxon>
        <taxon>Pooideae</taxon>
        <taxon>Stipodae</taxon>
        <taxon>Brachypodieae</taxon>
        <taxon>Brachypodium</taxon>
    </lineage>
</organism>
<dbReference type="FunCoup" id="A0A0Q3HHV3">
    <property type="interactions" value="151"/>
</dbReference>
<dbReference type="Gramene" id="KQK22149">
    <property type="protein sequence ID" value="KQK22149"/>
    <property type="gene ID" value="BRADI_1g65461v3"/>
</dbReference>
<name>A0A0Q3HHV3_BRADI</name>
<gene>
    <name evidence="2" type="ORF">BRADI_1g65461v3</name>
</gene>
<accession>A0A0Q3HHV3</accession>
<feature type="domain" description="DUF3615" evidence="1">
    <location>
        <begin position="33"/>
        <end position="134"/>
    </location>
</feature>
<dbReference type="AlphaFoldDB" id="A0A0Q3HHV3"/>
<dbReference type="Proteomes" id="UP000008810">
    <property type="component" value="Chromosome 1"/>
</dbReference>
<evidence type="ECO:0000313" key="3">
    <source>
        <dbReference type="EnsemblPlants" id="KQK22149"/>
    </source>
</evidence>
<evidence type="ECO:0000259" key="1">
    <source>
        <dbReference type="Pfam" id="PF12274"/>
    </source>
</evidence>
<sequence length="184" mass="21489">MAQERNVQSWKQLRKAIIECAYWFKLWWTSIINDHNLLEDLAYELKDVLHYQFISERHSTFSKKNRFYHLNFTAKTKGAGDFDSGMDNLFFAELMPMSGEYVEMVVSSFCMVKPSDNGHCYGCTNSGSVDMKHPDNVDAYAGGHLNVYLPHRRVGEYWNDTNDDLVAEEARLRRMYKVMAYTVL</sequence>
<dbReference type="PANTHER" id="PTHR33326:SF4">
    <property type="entry name" value="OS08G0495300 PROTEIN"/>
    <property type="match status" value="1"/>
</dbReference>
<reference evidence="2" key="2">
    <citation type="submission" date="2017-06" db="EMBL/GenBank/DDBJ databases">
        <title>WGS assembly of Brachypodium distachyon.</title>
        <authorList>
            <consortium name="The International Brachypodium Initiative"/>
            <person name="Lucas S."/>
            <person name="Harmon-Smith M."/>
            <person name="Lail K."/>
            <person name="Tice H."/>
            <person name="Grimwood J."/>
            <person name="Bruce D."/>
            <person name="Barry K."/>
            <person name="Shu S."/>
            <person name="Lindquist E."/>
            <person name="Wang M."/>
            <person name="Pitluck S."/>
            <person name="Vogel J.P."/>
            <person name="Garvin D.F."/>
            <person name="Mockler T.C."/>
            <person name="Schmutz J."/>
            <person name="Rokhsar D."/>
            <person name="Bevan M.W."/>
        </authorList>
    </citation>
    <scope>NUCLEOTIDE SEQUENCE</scope>
    <source>
        <strain evidence="2">Bd21</strain>
    </source>
</reference>
<dbReference type="Pfam" id="PF12274">
    <property type="entry name" value="DUF3615"/>
    <property type="match status" value="1"/>
</dbReference>
<protein>
    <recommendedName>
        <fullName evidence="1">DUF3615 domain-containing protein</fullName>
    </recommendedName>
</protein>
<reference evidence="2 3" key="1">
    <citation type="journal article" date="2010" name="Nature">
        <title>Genome sequencing and analysis of the model grass Brachypodium distachyon.</title>
        <authorList>
            <consortium name="International Brachypodium Initiative"/>
        </authorList>
    </citation>
    <scope>NUCLEOTIDE SEQUENCE [LARGE SCALE GENOMIC DNA]</scope>
    <source>
        <strain evidence="2 3">Bd21</strain>
    </source>
</reference>
<proteinExistence type="predicted"/>
<dbReference type="OrthoDB" id="687911at2759"/>
<dbReference type="EnsemblPlants" id="KQK22149">
    <property type="protein sequence ID" value="KQK22149"/>
    <property type="gene ID" value="BRADI_1g65461v3"/>
</dbReference>
<dbReference type="InterPro" id="IPR022059">
    <property type="entry name" value="DUF3615"/>
</dbReference>
<evidence type="ECO:0000313" key="2">
    <source>
        <dbReference type="EMBL" id="KQK22149.1"/>
    </source>
</evidence>